<accession>A0A128A461</accession>
<dbReference type="CDD" id="cd00090">
    <property type="entry name" value="HTH_ARSR"/>
    <property type="match status" value="1"/>
</dbReference>
<protein>
    <submittedName>
        <fullName evidence="2">Transcriptional regulator protein-like protein</fullName>
    </submittedName>
</protein>
<dbReference type="InterPro" id="IPR001845">
    <property type="entry name" value="HTH_ArsR_DNA-bd_dom"/>
</dbReference>
<dbReference type="InterPro" id="IPR036390">
    <property type="entry name" value="WH_DNA-bd_sf"/>
</dbReference>
<name>A0A128A461_9ARCH</name>
<reference evidence="3" key="1">
    <citation type="submission" date="2015-10" db="EMBL/GenBank/DDBJ databases">
        <authorList>
            <person name="Lehtovirta-Morley L.E."/>
            <person name="Vieille C."/>
        </authorList>
    </citation>
    <scope>NUCLEOTIDE SEQUENCE [LARGE SCALE GENOMIC DNA]</scope>
</reference>
<dbReference type="InterPro" id="IPR036388">
    <property type="entry name" value="WH-like_DNA-bd_sf"/>
</dbReference>
<organism evidence="2 3">
    <name type="scientific">Nitrosotalea devaniterrae</name>
    <dbReference type="NCBI Taxonomy" id="1078905"/>
    <lineage>
        <taxon>Archaea</taxon>
        <taxon>Nitrososphaerota</taxon>
        <taxon>Nitrososphaeria</taxon>
        <taxon>Nitrosotaleales</taxon>
        <taxon>Nitrosotaleaceae</taxon>
        <taxon>Nitrosotalea</taxon>
    </lineage>
</organism>
<gene>
    <name evidence="2" type="ORF">NDEV_1342</name>
</gene>
<feature type="domain" description="HTH arsR-type" evidence="1">
    <location>
        <begin position="18"/>
        <end position="63"/>
    </location>
</feature>
<sequence>MKADCKNAIENFLELASEQRLEILLGMKNGPVKVSAIAKELNATVPEVYRNFERLVKAELISKNPDGSYGITSIGYIMCSQVPLIEFLSKNKKYFKDHNFAELPTKFVQRLGALEKGEVVTGFVKVLDKWKEIYNDADKYICNILFEVPYTSDLMEPLANKINSGVKLRSIFLESAIIPHGRKQAIDKFGFLDMIKQDKIERRMNKNVKTVVILNESEALVMFPTIDGSVDIGEALFSQNSDFHEWSFDYFEHCWQSSGPFRESKFKE</sequence>
<evidence type="ECO:0000313" key="3">
    <source>
        <dbReference type="Proteomes" id="UP000196239"/>
    </source>
</evidence>
<dbReference type="GO" id="GO:0003700">
    <property type="term" value="F:DNA-binding transcription factor activity"/>
    <property type="evidence" value="ECO:0007669"/>
    <property type="project" value="InterPro"/>
</dbReference>
<evidence type="ECO:0000259" key="1">
    <source>
        <dbReference type="Pfam" id="PF01022"/>
    </source>
</evidence>
<dbReference type="InterPro" id="IPR011991">
    <property type="entry name" value="ArsR-like_HTH"/>
</dbReference>
<proteinExistence type="predicted"/>
<keyword evidence="3" id="KW-1185">Reference proteome</keyword>
<dbReference type="Gene3D" id="1.10.10.10">
    <property type="entry name" value="Winged helix-like DNA-binding domain superfamily/Winged helix DNA-binding domain"/>
    <property type="match status" value="1"/>
</dbReference>
<dbReference type="Proteomes" id="UP000196239">
    <property type="component" value="Chromosome 1"/>
</dbReference>
<dbReference type="Pfam" id="PF01022">
    <property type="entry name" value="HTH_5"/>
    <property type="match status" value="1"/>
</dbReference>
<dbReference type="AlphaFoldDB" id="A0A128A461"/>
<evidence type="ECO:0000313" key="2">
    <source>
        <dbReference type="EMBL" id="CUR52107.1"/>
    </source>
</evidence>
<dbReference type="EMBL" id="LN890280">
    <property type="protein sequence ID" value="CUR52107.1"/>
    <property type="molecule type" value="Genomic_DNA"/>
</dbReference>
<dbReference type="SUPFAM" id="SSF46785">
    <property type="entry name" value="Winged helix' DNA-binding domain"/>
    <property type="match status" value="1"/>
</dbReference>
<dbReference type="KEGG" id="ndv:NDEV_1342"/>